<feature type="region of interest" description="Disordered" evidence="1">
    <location>
        <begin position="1"/>
        <end position="26"/>
    </location>
</feature>
<gene>
    <name evidence="2" type="ORF">E2C01_096650</name>
</gene>
<dbReference type="AlphaFoldDB" id="A0A5B7K8T6"/>
<evidence type="ECO:0000256" key="1">
    <source>
        <dbReference type="SAM" id="MobiDB-lite"/>
    </source>
</evidence>
<feature type="region of interest" description="Disordered" evidence="1">
    <location>
        <begin position="41"/>
        <end position="62"/>
    </location>
</feature>
<organism evidence="2 3">
    <name type="scientific">Portunus trituberculatus</name>
    <name type="common">Swimming crab</name>
    <name type="synonym">Neptunus trituberculatus</name>
    <dbReference type="NCBI Taxonomy" id="210409"/>
    <lineage>
        <taxon>Eukaryota</taxon>
        <taxon>Metazoa</taxon>
        <taxon>Ecdysozoa</taxon>
        <taxon>Arthropoda</taxon>
        <taxon>Crustacea</taxon>
        <taxon>Multicrustacea</taxon>
        <taxon>Malacostraca</taxon>
        <taxon>Eumalacostraca</taxon>
        <taxon>Eucarida</taxon>
        <taxon>Decapoda</taxon>
        <taxon>Pleocyemata</taxon>
        <taxon>Brachyura</taxon>
        <taxon>Eubrachyura</taxon>
        <taxon>Portunoidea</taxon>
        <taxon>Portunidae</taxon>
        <taxon>Portuninae</taxon>
        <taxon>Portunus</taxon>
    </lineage>
</organism>
<evidence type="ECO:0000313" key="2">
    <source>
        <dbReference type="EMBL" id="MPD01135.1"/>
    </source>
</evidence>
<sequence>MRVQRPICSPQVSSQPDTYNDVPTDPKKEFVRNNVVCEGQGPLTCQPPGARQADISIPGDEKSSGTGFHSHFFKHFLIVSSSTFLPSPPPPLPKFTTNMAAKEVTAVLTRAGKH</sequence>
<comment type="caution">
    <text evidence="2">The sequence shown here is derived from an EMBL/GenBank/DDBJ whole genome shotgun (WGS) entry which is preliminary data.</text>
</comment>
<evidence type="ECO:0000313" key="3">
    <source>
        <dbReference type="Proteomes" id="UP000324222"/>
    </source>
</evidence>
<keyword evidence="3" id="KW-1185">Reference proteome</keyword>
<accession>A0A5B7K8T6</accession>
<dbReference type="Proteomes" id="UP000324222">
    <property type="component" value="Unassembled WGS sequence"/>
</dbReference>
<name>A0A5B7K8T6_PORTR</name>
<proteinExistence type="predicted"/>
<dbReference type="EMBL" id="VSRR010125916">
    <property type="protein sequence ID" value="MPD01135.1"/>
    <property type="molecule type" value="Genomic_DNA"/>
</dbReference>
<reference evidence="2 3" key="1">
    <citation type="submission" date="2019-05" db="EMBL/GenBank/DDBJ databases">
        <title>Another draft genome of Portunus trituberculatus and its Hox gene families provides insights of decapod evolution.</title>
        <authorList>
            <person name="Jeong J.-H."/>
            <person name="Song I."/>
            <person name="Kim S."/>
            <person name="Choi T."/>
            <person name="Kim D."/>
            <person name="Ryu S."/>
            <person name="Kim W."/>
        </authorList>
    </citation>
    <scope>NUCLEOTIDE SEQUENCE [LARGE SCALE GENOMIC DNA]</scope>
    <source>
        <tissue evidence="2">Muscle</tissue>
    </source>
</reference>
<protein>
    <submittedName>
        <fullName evidence="2">Uncharacterized protein</fullName>
    </submittedName>
</protein>